<dbReference type="AlphaFoldDB" id="A0A1H0XNZ5"/>
<name>A0A1H0XNZ5_9EURY</name>
<protein>
    <submittedName>
        <fullName evidence="2">Uncharacterized protein</fullName>
    </submittedName>
</protein>
<reference evidence="3" key="1">
    <citation type="submission" date="2016-10" db="EMBL/GenBank/DDBJ databases">
        <authorList>
            <person name="Varghese N."/>
            <person name="Submissions S."/>
        </authorList>
    </citation>
    <scope>NUCLEOTIDE SEQUENCE [LARGE SCALE GENOMIC DNA]</scope>
    <source>
        <strain evidence="3">CGMCC 1.12397</strain>
    </source>
</reference>
<evidence type="ECO:0000313" key="1">
    <source>
        <dbReference type="EMBL" id="RDI71973.1"/>
    </source>
</evidence>
<proteinExistence type="predicted"/>
<dbReference type="EMBL" id="QQST01000001">
    <property type="protein sequence ID" value="RDI71973.1"/>
    <property type="molecule type" value="Genomic_DNA"/>
</dbReference>
<keyword evidence="4" id="KW-1185">Reference proteome</keyword>
<gene>
    <name evidence="1" type="ORF">DWB78_09705</name>
    <name evidence="2" type="ORF">SAMN05216278_0044</name>
</gene>
<dbReference type="Proteomes" id="UP000255421">
    <property type="component" value="Unassembled WGS sequence"/>
</dbReference>
<dbReference type="Proteomes" id="UP000199289">
    <property type="component" value="Unassembled WGS sequence"/>
</dbReference>
<reference evidence="2" key="2">
    <citation type="submission" date="2016-10" db="EMBL/GenBank/DDBJ databases">
        <authorList>
            <person name="de Groot N.N."/>
        </authorList>
    </citation>
    <scope>NUCLEOTIDE SEQUENCE [LARGE SCALE GENOMIC DNA]</scope>
    <source>
        <strain evidence="2">CGMCC 1.12397</strain>
    </source>
</reference>
<evidence type="ECO:0000313" key="2">
    <source>
        <dbReference type="EMBL" id="SDQ04553.1"/>
    </source>
</evidence>
<evidence type="ECO:0000313" key="3">
    <source>
        <dbReference type="Proteomes" id="UP000199289"/>
    </source>
</evidence>
<organism evidence="2 3">
    <name type="scientific">Halopelagius longus</name>
    <dbReference type="NCBI Taxonomy" id="1236180"/>
    <lineage>
        <taxon>Archaea</taxon>
        <taxon>Methanobacteriati</taxon>
        <taxon>Methanobacteriota</taxon>
        <taxon>Stenosarchaea group</taxon>
        <taxon>Halobacteria</taxon>
        <taxon>Halobacteriales</taxon>
        <taxon>Haloferacaceae</taxon>
    </lineage>
</organism>
<evidence type="ECO:0000313" key="4">
    <source>
        <dbReference type="Proteomes" id="UP000255421"/>
    </source>
</evidence>
<accession>A0A1H0XNZ5</accession>
<dbReference type="EMBL" id="FNKQ01000001">
    <property type="protein sequence ID" value="SDQ04553.1"/>
    <property type="molecule type" value="Genomic_DNA"/>
</dbReference>
<reference evidence="1 4" key="3">
    <citation type="submission" date="2018-07" db="EMBL/GenBank/DDBJ databases">
        <title>Genome sequence of extremly halophilic archaeon Halopelagius longus strain BC12-B1.</title>
        <authorList>
            <person name="Zhang X."/>
        </authorList>
    </citation>
    <scope>NUCLEOTIDE SEQUENCE [LARGE SCALE GENOMIC DNA]</scope>
    <source>
        <strain evidence="1 4">BC12-B1</strain>
    </source>
</reference>
<sequence>MYLYDKMAKLHTEIPDRLKKELEMMSEIHNVPQRLIVVTALREKIEKDSPKAVESLTSDT</sequence>